<organism evidence="2 3">
    <name type="scientific">Cellulosilyticum lentocellum (strain ATCC 49066 / DSM 5427 / NCIMB 11756 / RHM5)</name>
    <name type="common">Clostridium lentocellum</name>
    <dbReference type="NCBI Taxonomy" id="642492"/>
    <lineage>
        <taxon>Bacteria</taxon>
        <taxon>Bacillati</taxon>
        <taxon>Bacillota</taxon>
        <taxon>Clostridia</taxon>
        <taxon>Lachnospirales</taxon>
        <taxon>Cellulosilyticaceae</taxon>
        <taxon>Cellulosilyticum</taxon>
    </lineage>
</organism>
<dbReference type="STRING" id="642492.Clole_1883"/>
<keyword evidence="3" id="KW-1185">Reference proteome</keyword>
<dbReference type="RefSeq" id="WP_013656900.1">
    <property type="nucleotide sequence ID" value="NC_015275.1"/>
</dbReference>
<feature type="chain" id="PRO_5003279312" description="Cell wall binding repeat-containing protein" evidence="1">
    <location>
        <begin position="30"/>
        <end position="294"/>
    </location>
</feature>
<protein>
    <recommendedName>
        <fullName evidence="4">Cell wall binding repeat-containing protein</fullName>
    </recommendedName>
</protein>
<evidence type="ECO:0000313" key="2">
    <source>
        <dbReference type="EMBL" id="ADZ83603.1"/>
    </source>
</evidence>
<accession>F2JNY9</accession>
<feature type="signal peptide" evidence="1">
    <location>
        <begin position="1"/>
        <end position="29"/>
    </location>
</feature>
<dbReference type="HOGENOM" id="CLU_945594_0_0_9"/>
<sequence>MKKLKGKSILKKVSILFLVGSLFTGNLYAATIPSNNAYTTTDDIWDSIKWEEVGNKIIVTQYDENNQLVERCTYDKVTEEATSYTPDKGECELILPEIKAEEIPVVNTLNSKDTVISRAAAVPSGYTYISTVGAEVFGTSKTNNMDVYYKVVKNGQTNYTIPSYTGTLANLVIAVVASLYLPELAAKKFISEIIKGGIAVYVSSNILNIASSRTWSAIEYGYNYFARDQVDSSKYAYWTNGGYRYEINDIAYSGAKTIYYDGYSYTGSKTDNTYWCICDTLATRVYGDSCNITL</sequence>
<dbReference type="Proteomes" id="UP000008467">
    <property type="component" value="Chromosome"/>
</dbReference>
<evidence type="ECO:0000313" key="3">
    <source>
        <dbReference type="Proteomes" id="UP000008467"/>
    </source>
</evidence>
<proteinExistence type="predicted"/>
<dbReference type="AlphaFoldDB" id="F2JNY9"/>
<gene>
    <name evidence="2" type="ordered locus">Clole_1883</name>
</gene>
<evidence type="ECO:0000256" key="1">
    <source>
        <dbReference type="SAM" id="SignalP"/>
    </source>
</evidence>
<reference evidence="2 3" key="1">
    <citation type="journal article" date="2011" name="J. Bacteriol.">
        <title>Complete genome sequence of the cellulose-degrading bacterium Cellulosilyticum lentocellum.</title>
        <authorList>
            <consortium name="US DOE Joint Genome Institute"/>
            <person name="Miller D.A."/>
            <person name="Suen G."/>
            <person name="Bruce D."/>
            <person name="Copeland A."/>
            <person name="Cheng J.F."/>
            <person name="Detter C."/>
            <person name="Goodwin L.A."/>
            <person name="Han C.S."/>
            <person name="Hauser L.J."/>
            <person name="Land M.L."/>
            <person name="Lapidus A."/>
            <person name="Lucas S."/>
            <person name="Meincke L."/>
            <person name="Pitluck S."/>
            <person name="Tapia R."/>
            <person name="Teshima H."/>
            <person name="Woyke T."/>
            <person name="Fox B.G."/>
            <person name="Angert E.R."/>
            <person name="Currie C.R."/>
        </authorList>
    </citation>
    <scope>NUCLEOTIDE SEQUENCE [LARGE SCALE GENOMIC DNA]</scope>
    <source>
        <strain evidence="3">ATCC 49066 / DSM 5427 / NCIMB 11756 / RHM5</strain>
    </source>
</reference>
<evidence type="ECO:0008006" key="4">
    <source>
        <dbReference type="Google" id="ProtNLM"/>
    </source>
</evidence>
<keyword evidence="1" id="KW-0732">Signal</keyword>
<dbReference type="KEGG" id="cle:Clole_1883"/>
<dbReference type="EMBL" id="CP002582">
    <property type="protein sequence ID" value="ADZ83603.1"/>
    <property type="molecule type" value="Genomic_DNA"/>
</dbReference>
<name>F2JNY9_CELLD</name>